<evidence type="ECO:0000256" key="1">
    <source>
        <dbReference type="SAM" id="Phobius"/>
    </source>
</evidence>
<reference evidence="2 3" key="1">
    <citation type="submission" date="2021-09" db="EMBL/GenBank/DDBJ databases">
        <title>Lysobacter sp. 13A isolated from the river sediment.</title>
        <authorList>
            <person name="Liu H."/>
            <person name="Li S."/>
            <person name="Mao S."/>
        </authorList>
    </citation>
    <scope>NUCLEOTIDE SEQUENCE [LARGE SCALE GENOMIC DNA]</scope>
    <source>
        <strain evidence="2 3">13A</strain>
    </source>
</reference>
<organism evidence="2 3">
    <name type="scientific">Novilysobacter selenitireducens</name>
    <dbReference type="NCBI Taxonomy" id="2872639"/>
    <lineage>
        <taxon>Bacteria</taxon>
        <taxon>Pseudomonadati</taxon>
        <taxon>Pseudomonadota</taxon>
        <taxon>Gammaproteobacteria</taxon>
        <taxon>Lysobacterales</taxon>
        <taxon>Lysobacteraceae</taxon>
        <taxon>Novilysobacter</taxon>
    </lineage>
</organism>
<dbReference type="Proteomes" id="UP001430954">
    <property type="component" value="Unassembled WGS sequence"/>
</dbReference>
<keyword evidence="1" id="KW-0812">Transmembrane</keyword>
<dbReference type="RefSeq" id="WP_223676730.1">
    <property type="nucleotide sequence ID" value="NZ_JAINZW010000006.1"/>
</dbReference>
<dbReference type="EMBL" id="JAINZW010000006">
    <property type="protein sequence ID" value="MBZ4040275.1"/>
    <property type="molecule type" value="Genomic_DNA"/>
</dbReference>
<evidence type="ECO:0000313" key="3">
    <source>
        <dbReference type="Proteomes" id="UP001430954"/>
    </source>
</evidence>
<comment type="caution">
    <text evidence="2">The sequence shown here is derived from an EMBL/GenBank/DDBJ whole genome shotgun (WGS) entry which is preliminary data.</text>
</comment>
<feature type="transmembrane region" description="Helical" evidence="1">
    <location>
        <begin position="131"/>
        <end position="152"/>
    </location>
</feature>
<feature type="transmembrane region" description="Helical" evidence="1">
    <location>
        <begin position="164"/>
        <end position="186"/>
    </location>
</feature>
<protein>
    <recommendedName>
        <fullName evidence="4">DUF998 domain-containing protein</fullName>
    </recommendedName>
</protein>
<keyword evidence="3" id="KW-1185">Reference proteome</keyword>
<keyword evidence="1" id="KW-0472">Membrane</keyword>
<evidence type="ECO:0008006" key="4">
    <source>
        <dbReference type="Google" id="ProtNLM"/>
    </source>
</evidence>
<feature type="transmembrane region" description="Helical" evidence="1">
    <location>
        <begin position="198"/>
        <end position="218"/>
    </location>
</feature>
<name>A0ABS7T8V5_9GAMM</name>
<gene>
    <name evidence="2" type="ORF">K6753_12120</name>
</gene>
<keyword evidence="1" id="KW-1133">Transmembrane helix</keyword>
<feature type="transmembrane region" description="Helical" evidence="1">
    <location>
        <begin position="97"/>
        <end position="119"/>
    </location>
</feature>
<proteinExistence type="predicted"/>
<feature type="transmembrane region" description="Helical" evidence="1">
    <location>
        <begin position="66"/>
        <end position="85"/>
    </location>
</feature>
<accession>A0ABS7T8V5</accession>
<sequence>MDRPRPEGLAIPAWWLPALSAALPFVVSHLAWALSLHAQLIPACNPYLDGCVSISRAARHGAGNDLFRLVMLPAAALQAACWWTAAGRLTRRGLVHAGKVAVLGVAAAVFLALYANFLGSEGDVYRLLRRYGVTGYFACSYLSLLLVLHADAQSSIVVPARDGALRVVAAGFLLTGLAAVVSGYVADAATHDRIENALEWQLGLWLTALFGAMAWQWWREGLHWRLGTRGP</sequence>
<feature type="transmembrane region" description="Helical" evidence="1">
    <location>
        <begin position="12"/>
        <end position="32"/>
    </location>
</feature>
<evidence type="ECO:0000313" key="2">
    <source>
        <dbReference type="EMBL" id="MBZ4040275.1"/>
    </source>
</evidence>